<organism evidence="1 2">
    <name type="scientific">Phytophthora fragariae</name>
    <dbReference type="NCBI Taxonomy" id="53985"/>
    <lineage>
        <taxon>Eukaryota</taxon>
        <taxon>Sar</taxon>
        <taxon>Stramenopiles</taxon>
        <taxon>Oomycota</taxon>
        <taxon>Peronosporomycetes</taxon>
        <taxon>Peronosporales</taxon>
        <taxon>Peronosporaceae</taxon>
        <taxon>Phytophthora</taxon>
    </lineage>
</organism>
<evidence type="ECO:0000313" key="2">
    <source>
        <dbReference type="Proteomes" id="UP000488956"/>
    </source>
</evidence>
<dbReference type="Proteomes" id="UP000488956">
    <property type="component" value="Unassembled WGS sequence"/>
</dbReference>
<proteinExistence type="predicted"/>
<sequence length="31" mass="3583">MLEVKKKTGPTPYDMLTIGDRRSVQQAYLSR</sequence>
<protein>
    <submittedName>
        <fullName evidence="1">Uncharacterized protein</fullName>
    </submittedName>
</protein>
<comment type="caution">
    <text evidence="1">The sequence shown here is derived from an EMBL/GenBank/DDBJ whole genome shotgun (WGS) entry which is preliminary data.</text>
</comment>
<dbReference type="EMBL" id="QXFX01003376">
    <property type="protein sequence ID" value="KAE9069410.1"/>
    <property type="molecule type" value="Genomic_DNA"/>
</dbReference>
<dbReference type="AlphaFoldDB" id="A0A6G0JWL4"/>
<gene>
    <name evidence="1" type="ORF">PF010_g26672</name>
</gene>
<evidence type="ECO:0000313" key="1">
    <source>
        <dbReference type="EMBL" id="KAE9069410.1"/>
    </source>
</evidence>
<accession>A0A6G0JWL4</accession>
<reference evidence="1 2" key="1">
    <citation type="submission" date="2018-09" db="EMBL/GenBank/DDBJ databases">
        <title>Genomic investigation of the strawberry pathogen Phytophthora fragariae indicates pathogenicity is determined by transcriptional variation in three key races.</title>
        <authorList>
            <person name="Adams T.M."/>
            <person name="Armitage A.D."/>
            <person name="Sobczyk M.K."/>
            <person name="Bates H.J."/>
            <person name="Dunwell J.M."/>
            <person name="Nellist C.F."/>
            <person name="Harrison R.J."/>
        </authorList>
    </citation>
    <scope>NUCLEOTIDE SEQUENCE [LARGE SCALE GENOMIC DNA]</scope>
    <source>
        <strain evidence="1 2">ONT-3</strain>
    </source>
</reference>
<name>A0A6G0JWL4_9STRA</name>